<evidence type="ECO:0000313" key="11">
    <source>
        <dbReference type="EMBL" id="KAL2919314.1"/>
    </source>
</evidence>
<feature type="repeat" description="TPR" evidence="9">
    <location>
        <begin position="23"/>
        <end position="56"/>
    </location>
</feature>
<dbReference type="SMART" id="SM00028">
    <property type="entry name" value="TPR"/>
    <property type="match status" value="2"/>
</dbReference>
<keyword evidence="2" id="KW-0963">Cytoplasm</keyword>
<dbReference type="InterPro" id="IPR019734">
    <property type="entry name" value="TPR_rpt"/>
</dbReference>
<dbReference type="PANTHER" id="PTHR23040:SF1">
    <property type="entry name" value="OUTER DYNEIN ARM-DOCKING COMPLEX SUBUNIT 4"/>
    <property type="match status" value="1"/>
</dbReference>
<dbReference type="SUPFAM" id="SSF48452">
    <property type="entry name" value="TPR-like"/>
    <property type="match status" value="1"/>
</dbReference>
<comment type="caution">
    <text evidence="11">The sequence shown here is derived from an EMBL/GenBank/DDBJ whole genome shotgun (WGS) entry which is preliminary data.</text>
</comment>
<feature type="region of interest" description="Disordered" evidence="10">
    <location>
        <begin position="313"/>
        <end position="377"/>
    </location>
</feature>
<feature type="region of interest" description="Disordered" evidence="10">
    <location>
        <begin position="167"/>
        <end position="188"/>
    </location>
</feature>
<evidence type="ECO:0000256" key="7">
    <source>
        <dbReference type="ARBA" id="ARBA00034139"/>
    </source>
</evidence>
<gene>
    <name evidence="11" type="ORF">HK105_200957</name>
</gene>
<evidence type="ECO:0000256" key="1">
    <source>
        <dbReference type="ARBA" id="ARBA00004430"/>
    </source>
</evidence>
<evidence type="ECO:0000256" key="8">
    <source>
        <dbReference type="ARBA" id="ARBA00034143"/>
    </source>
</evidence>
<dbReference type="Gene3D" id="1.25.40.10">
    <property type="entry name" value="Tetratricopeptide repeat domain"/>
    <property type="match status" value="1"/>
</dbReference>
<dbReference type="InterPro" id="IPR040111">
    <property type="entry name" value="ODAD4"/>
</dbReference>
<evidence type="ECO:0000256" key="3">
    <source>
        <dbReference type="ARBA" id="ARBA00022737"/>
    </source>
</evidence>
<accession>A0ABR4NIF3</accession>
<keyword evidence="5" id="KW-0206">Cytoskeleton</keyword>
<dbReference type="PROSITE" id="PS50005">
    <property type="entry name" value="TPR"/>
    <property type="match status" value="1"/>
</dbReference>
<evidence type="ECO:0000256" key="2">
    <source>
        <dbReference type="ARBA" id="ARBA00022490"/>
    </source>
</evidence>
<evidence type="ECO:0000313" key="12">
    <source>
        <dbReference type="Proteomes" id="UP001527925"/>
    </source>
</evidence>
<evidence type="ECO:0000256" key="6">
    <source>
        <dbReference type="ARBA" id="ARBA00023273"/>
    </source>
</evidence>
<dbReference type="Proteomes" id="UP001527925">
    <property type="component" value="Unassembled WGS sequence"/>
</dbReference>
<name>A0ABR4NIF3_9FUNG</name>
<dbReference type="EMBL" id="JADGIZ020000003">
    <property type="protein sequence ID" value="KAL2919314.1"/>
    <property type="molecule type" value="Genomic_DNA"/>
</dbReference>
<keyword evidence="3" id="KW-0677">Repeat</keyword>
<feature type="compositionally biased region" description="Gly residues" evidence="10">
    <location>
        <begin position="174"/>
        <end position="188"/>
    </location>
</feature>
<keyword evidence="6" id="KW-0966">Cell projection</keyword>
<reference evidence="11 12" key="1">
    <citation type="submission" date="2023-09" db="EMBL/GenBank/DDBJ databases">
        <title>Pangenome analysis of Batrachochytrium dendrobatidis and related Chytrids.</title>
        <authorList>
            <person name="Yacoub M.N."/>
            <person name="Stajich J.E."/>
            <person name="James T.Y."/>
        </authorList>
    </citation>
    <scope>NUCLEOTIDE SEQUENCE [LARGE SCALE GENOMIC DNA]</scope>
    <source>
        <strain evidence="11 12">JEL0888</strain>
    </source>
</reference>
<evidence type="ECO:0000256" key="4">
    <source>
        <dbReference type="ARBA" id="ARBA00022803"/>
    </source>
</evidence>
<dbReference type="InterPro" id="IPR011990">
    <property type="entry name" value="TPR-like_helical_dom_sf"/>
</dbReference>
<evidence type="ECO:0000256" key="5">
    <source>
        <dbReference type="ARBA" id="ARBA00023212"/>
    </source>
</evidence>
<comment type="subcellular location">
    <subcellularLocation>
        <location evidence="1">Cytoplasm</location>
        <location evidence="1">Cytoskeleton</location>
        <location evidence="1">Cilium axoneme</location>
    </subcellularLocation>
</comment>
<dbReference type="Pfam" id="PF13181">
    <property type="entry name" value="TPR_8"/>
    <property type="match status" value="1"/>
</dbReference>
<organism evidence="11 12">
    <name type="scientific">Polyrhizophydium stewartii</name>
    <dbReference type="NCBI Taxonomy" id="2732419"/>
    <lineage>
        <taxon>Eukaryota</taxon>
        <taxon>Fungi</taxon>
        <taxon>Fungi incertae sedis</taxon>
        <taxon>Chytridiomycota</taxon>
        <taxon>Chytridiomycota incertae sedis</taxon>
        <taxon>Chytridiomycetes</taxon>
        <taxon>Rhizophydiales</taxon>
        <taxon>Rhizophydiales incertae sedis</taxon>
        <taxon>Polyrhizophydium</taxon>
    </lineage>
</organism>
<dbReference type="PANTHER" id="PTHR23040">
    <property type="match status" value="1"/>
</dbReference>
<sequence length="377" mass="40772">MPEDHDHFSDSEDGHIENPVATFQTLSAEGDLLLQKGSFHEAIEVYTRALALRPQDKHCLVCRSRCYIQIGSPRLALGDADASLSDDPTYFKGLYLKAEALYAQGDFELALMYYHRGNKLRPELNEFRTGIQKAREAIDNSIGDPKAMKIRVPQKLRRNLAVIAASQPSASSGGSSGGPAGGAGSGGGGAGGVGGVGAGASGSGAGAQAGSGAMANQSQSDPRPYYLAGNLTPMMESKLLGELYDDKVYLQELLNDRDFVEYPDEHVLTLINDGLRYLSTRVEFWRQQHPLYARKPERKIHPRMERRHLPAFSHGKPQKLMPIQHAPPAQPPARPHHPQLNPVKPPATGKAHPKLAKEIRPSQTQMPARVSAGAGGA</sequence>
<evidence type="ECO:0000256" key="10">
    <source>
        <dbReference type="SAM" id="MobiDB-lite"/>
    </source>
</evidence>
<evidence type="ECO:0000256" key="9">
    <source>
        <dbReference type="PROSITE-ProRule" id="PRU00339"/>
    </source>
</evidence>
<protein>
    <recommendedName>
        <fullName evidence="7">Outer dynein arm-docking complex subunit 4</fullName>
    </recommendedName>
    <alternativeName>
        <fullName evidence="8">Tetratricopeptide repeat protein 25</fullName>
    </alternativeName>
</protein>
<keyword evidence="12" id="KW-1185">Reference proteome</keyword>
<proteinExistence type="predicted"/>
<keyword evidence="4 9" id="KW-0802">TPR repeat</keyword>